<accession>A0A212KZN6</accession>
<dbReference type="EMBL" id="FMJC01000001">
    <property type="protein sequence ID" value="SCM70599.1"/>
    <property type="molecule type" value="Genomic_DNA"/>
</dbReference>
<gene>
    <name evidence="1" type="ORF">KL86DES1_10506</name>
</gene>
<protein>
    <submittedName>
        <fullName evidence="1">Uncharacterized protein</fullName>
    </submittedName>
</protein>
<organism evidence="1">
    <name type="scientific">uncultured Desulfovibrio sp</name>
    <dbReference type="NCBI Taxonomy" id="167968"/>
    <lineage>
        <taxon>Bacteria</taxon>
        <taxon>Pseudomonadati</taxon>
        <taxon>Thermodesulfobacteriota</taxon>
        <taxon>Desulfovibrionia</taxon>
        <taxon>Desulfovibrionales</taxon>
        <taxon>Desulfovibrionaceae</taxon>
        <taxon>Desulfovibrio</taxon>
        <taxon>environmental samples</taxon>
    </lineage>
</organism>
<sequence>MGFRALIWWGRNALWGRKYFVGEGPSLDQINFEMLHISKLSFCRKMRFSAESTPRCGALHSHAALEHLTFKS</sequence>
<evidence type="ECO:0000313" key="1">
    <source>
        <dbReference type="EMBL" id="SCM70599.1"/>
    </source>
</evidence>
<reference evidence="1" key="1">
    <citation type="submission" date="2016-08" db="EMBL/GenBank/DDBJ databases">
        <authorList>
            <person name="Seilhamer J.J."/>
        </authorList>
    </citation>
    <scope>NUCLEOTIDE SEQUENCE</scope>
    <source>
        <strain evidence="1">86-1</strain>
    </source>
</reference>
<proteinExistence type="predicted"/>
<name>A0A212KZN6_9BACT</name>
<dbReference type="AlphaFoldDB" id="A0A212KZN6"/>